<dbReference type="InterPro" id="IPR012373">
    <property type="entry name" value="Ferrdict_sens_TM"/>
</dbReference>
<keyword evidence="1" id="KW-1133">Transmembrane helix</keyword>
<dbReference type="RefSeq" id="WP_328595696.1">
    <property type="nucleotide sequence ID" value="NZ_WHUG01000001.1"/>
</dbReference>
<protein>
    <submittedName>
        <fullName evidence="4">DUF4880 domain-containing protein</fullName>
    </submittedName>
</protein>
<dbReference type="EMBL" id="WHUG01000001">
    <property type="protein sequence ID" value="MQA37021.1"/>
    <property type="molecule type" value="Genomic_DNA"/>
</dbReference>
<feature type="transmembrane region" description="Helical" evidence="1">
    <location>
        <begin position="86"/>
        <end position="106"/>
    </location>
</feature>
<dbReference type="Pfam" id="PF16220">
    <property type="entry name" value="DUF4880"/>
    <property type="match status" value="1"/>
</dbReference>
<dbReference type="AlphaFoldDB" id="A0A6A7MVH9"/>
<evidence type="ECO:0000259" key="2">
    <source>
        <dbReference type="Pfam" id="PF04773"/>
    </source>
</evidence>
<keyword evidence="1" id="KW-0472">Membrane</keyword>
<keyword evidence="5" id="KW-1185">Reference proteome</keyword>
<gene>
    <name evidence="4" type="ORF">GEV02_02565</name>
</gene>
<dbReference type="PANTHER" id="PTHR30273:SF2">
    <property type="entry name" value="PROTEIN FECR"/>
    <property type="match status" value="1"/>
</dbReference>
<dbReference type="Pfam" id="PF04773">
    <property type="entry name" value="FecR"/>
    <property type="match status" value="1"/>
</dbReference>
<feature type="domain" description="FecR protein" evidence="2">
    <location>
        <begin position="117"/>
        <end position="206"/>
    </location>
</feature>
<dbReference type="PANTHER" id="PTHR30273">
    <property type="entry name" value="PERIPLASMIC SIGNAL SENSOR AND SIGMA FACTOR ACTIVATOR FECR-RELATED"/>
    <property type="match status" value="1"/>
</dbReference>
<accession>A0A6A7MVH9</accession>
<dbReference type="InterPro" id="IPR006860">
    <property type="entry name" value="FecR"/>
</dbReference>
<name>A0A6A7MVH9_9BURK</name>
<dbReference type="InterPro" id="IPR032623">
    <property type="entry name" value="FecR_N"/>
</dbReference>
<proteinExistence type="predicted"/>
<sequence length="329" mass="35119">MPLSTEQGRIAAQAADWIISLTGDDPAARAAARSGFDAWKQADPRHAAAALRMEAMLGQIDAFNGRPARVALAASDTRRRAGRKTVAAAGVALAVALLTGLTALGVPSLEPSVLMADVRTGTGEWKTSTLADGSRITLNSGSAVDLRFSQGQRVIRLLRGEVLVDVARDPARPFLVQTAEGSIRALGTRFVVERSGGATDLAMLESKTEVRDKDLQSPATVVTAGEKVRITAHGVGLVQTVDPGSVADAWRDHQLVVRNRPLSEVLDELARHRRGFIQYDSRQIAAMRVSAVLPLDDTDRALHLLLSSFPALRIRTVTPYVVMVDAPAS</sequence>
<dbReference type="Proteomes" id="UP000440498">
    <property type="component" value="Unassembled WGS sequence"/>
</dbReference>
<keyword evidence="1" id="KW-0812">Transmembrane</keyword>
<comment type="caution">
    <text evidence="4">The sequence shown here is derived from an EMBL/GenBank/DDBJ whole genome shotgun (WGS) entry which is preliminary data.</text>
</comment>
<evidence type="ECO:0000256" key="1">
    <source>
        <dbReference type="SAM" id="Phobius"/>
    </source>
</evidence>
<evidence type="ECO:0000313" key="5">
    <source>
        <dbReference type="Proteomes" id="UP000440498"/>
    </source>
</evidence>
<organism evidence="4 5">
    <name type="scientific">Rugamonas aquatica</name>
    <dbReference type="NCBI Taxonomy" id="2743357"/>
    <lineage>
        <taxon>Bacteria</taxon>
        <taxon>Pseudomonadati</taxon>
        <taxon>Pseudomonadota</taxon>
        <taxon>Betaproteobacteria</taxon>
        <taxon>Burkholderiales</taxon>
        <taxon>Oxalobacteraceae</taxon>
        <taxon>Telluria group</taxon>
        <taxon>Rugamonas</taxon>
    </lineage>
</organism>
<dbReference type="Gene3D" id="2.60.120.1440">
    <property type="match status" value="1"/>
</dbReference>
<evidence type="ECO:0000313" key="4">
    <source>
        <dbReference type="EMBL" id="MQA37021.1"/>
    </source>
</evidence>
<dbReference type="GO" id="GO:0016989">
    <property type="term" value="F:sigma factor antagonist activity"/>
    <property type="evidence" value="ECO:0007669"/>
    <property type="project" value="TreeGrafter"/>
</dbReference>
<feature type="domain" description="FecR N-terminal" evidence="3">
    <location>
        <begin position="13"/>
        <end position="56"/>
    </location>
</feature>
<reference evidence="4 5" key="1">
    <citation type="submission" date="2019-10" db="EMBL/GenBank/DDBJ databases">
        <title>Two novel species isolated from a subtropical stream in China.</title>
        <authorList>
            <person name="Lu H."/>
        </authorList>
    </citation>
    <scope>NUCLEOTIDE SEQUENCE [LARGE SCALE GENOMIC DNA]</scope>
    <source>
        <strain evidence="4 5">FT29W</strain>
    </source>
</reference>
<evidence type="ECO:0000259" key="3">
    <source>
        <dbReference type="Pfam" id="PF16220"/>
    </source>
</evidence>
<dbReference type="PIRSF" id="PIRSF018266">
    <property type="entry name" value="FecR"/>
    <property type="match status" value="1"/>
</dbReference>